<keyword evidence="2" id="KW-1133">Transmembrane helix</keyword>
<dbReference type="Pfam" id="PF23493">
    <property type="entry name" value="CysS_C"/>
    <property type="match status" value="1"/>
</dbReference>
<evidence type="ECO:0000256" key="1">
    <source>
        <dbReference type="SAM" id="Coils"/>
    </source>
</evidence>
<dbReference type="AlphaFoldDB" id="A0A024QFN5"/>
<dbReference type="Proteomes" id="UP000028875">
    <property type="component" value="Unassembled WGS sequence"/>
</dbReference>
<dbReference type="RefSeq" id="WP_021290417.1">
    <property type="nucleotide sequence ID" value="NZ_BNER01000009.1"/>
</dbReference>
<dbReference type="Pfam" id="PF23494">
    <property type="entry name" value="bPH_10"/>
    <property type="match status" value="1"/>
</dbReference>
<proteinExistence type="predicted"/>
<keyword evidence="2" id="KW-0472">Membrane</keyword>
<name>A0A024QFN5_9BACI</name>
<evidence type="ECO:0000256" key="2">
    <source>
        <dbReference type="SAM" id="Phobius"/>
    </source>
</evidence>
<reference evidence="6" key="2">
    <citation type="submission" date="2014-05" db="EMBL/GenBank/DDBJ databases">
        <title>Draft genome sequence of Virgibacillus massiliensis Vm-5.</title>
        <authorList>
            <person name="Khelaifia S."/>
            <person name="Croce O."/>
            <person name="Lagier J.C."/>
            <person name="Raoult D."/>
        </authorList>
    </citation>
    <scope>NUCLEOTIDE SEQUENCE [LARGE SCALE GENOMIC DNA]</scope>
    <source>
        <strain evidence="6">Vm-5</strain>
    </source>
</reference>
<feature type="transmembrane region" description="Helical" evidence="2">
    <location>
        <begin position="16"/>
        <end position="41"/>
    </location>
</feature>
<keyword evidence="2" id="KW-0812">Transmembrane</keyword>
<evidence type="ECO:0000259" key="3">
    <source>
        <dbReference type="Pfam" id="PF23493"/>
    </source>
</evidence>
<gene>
    <name evidence="5" type="ORF">BN990_03681</name>
</gene>
<feature type="domain" description="Cysteinyl-tRNA ligase anticodon binding" evidence="3">
    <location>
        <begin position="173"/>
        <end position="222"/>
    </location>
</feature>
<feature type="domain" description="YqeB PH" evidence="4">
    <location>
        <begin position="6"/>
        <end position="155"/>
    </location>
</feature>
<accession>A0A024QFN5</accession>
<dbReference type="EMBL" id="CCDP010000002">
    <property type="protein sequence ID" value="CDQ41319.1"/>
    <property type="molecule type" value="Genomic_DNA"/>
</dbReference>
<evidence type="ECO:0008006" key="7">
    <source>
        <dbReference type="Google" id="ProtNLM"/>
    </source>
</evidence>
<reference evidence="5 6" key="1">
    <citation type="submission" date="2014-03" db="EMBL/GenBank/DDBJ databases">
        <authorList>
            <person name="Urmite Genomes U."/>
        </authorList>
    </citation>
    <scope>NUCLEOTIDE SEQUENCE [LARGE SCALE GENOMIC DNA]</scope>
    <source>
        <strain evidence="5 6">Vm-5</strain>
    </source>
</reference>
<evidence type="ECO:0000259" key="4">
    <source>
        <dbReference type="Pfam" id="PF23494"/>
    </source>
</evidence>
<dbReference type="OrthoDB" id="5145029at2"/>
<protein>
    <recommendedName>
        <fullName evidence="7">50S ribosomal protein L29</fullName>
    </recommendedName>
</protein>
<dbReference type="InterPro" id="IPR057798">
    <property type="entry name" value="PH_YqeB"/>
</dbReference>
<organism evidence="5 6">
    <name type="scientific">Virgibacillus massiliensis</name>
    <dbReference type="NCBI Taxonomy" id="1462526"/>
    <lineage>
        <taxon>Bacteria</taxon>
        <taxon>Bacillati</taxon>
        <taxon>Bacillota</taxon>
        <taxon>Bacilli</taxon>
        <taxon>Bacillales</taxon>
        <taxon>Bacillaceae</taxon>
        <taxon>Virgibacillus</taxon>
    </lineage>
</organism>
<dbReference type="STRING" id="1462526.BN990_03681"/>
<comment type="caution">
    <text evidence="5">The sequence shown here is derived from an EMBL/GenBank/DDBJ whole genome shotgun (WGS) entry which is preliminary data.</text>
</comment>
<dbReference type="InterPro" id="IPR056411">
    <property type="entry name" value="CysS_C"/>
</dbReference>
<keyword evidence="6" id="KW-1185">Reference proteome</keyword>
<evidence type="ECO:0000313" key="6">
    <source>
        <dbReference type="Proteomes" id="UP000028875"/>
    </source>
</evidence>
<sequence length="227" mass="26197">MNHDKTIIGLKRMEKAIVIILPILSGAILGWYIPVLADWVLTLPIVPLEDFISLIASLNNFWVSIVSLILGIIAAIVFIIIVFNETLKVEVSDRMVELIIGEKQDKFEKQQISAIYVEGKQLVILGLSSEEKYREVVESKFDYVKEVFLAYGYPFRNEDPYINYYQRWELGNGDLPSDVNSILYARSRALREDQKKEAKRLREDLAQLGVVIRDEQNSQFIRMVQNK</sequence>
<evidence type="ECO:0000313" key="5">
    <source>
        <dbReference type="EMBL" id="CDQ41319.1"/>
    </source>
</evidence>
<dbReference type="eggNOG" id="ENOG502ZBUP">
    <property type="taxonomic scope" value="Bacteria"/>
</dbReference>
<keyword evidence="1" id="KW-0175">Coiled coil</keyword>
<feature type="coiled-coil region" evidence="1">
    <location>
        <begin position="184"/>
        <end position="211"/>
    </location>
</feature>
<feature type="transmembrane region" description="Helical" evidence="2">
    <location>
        <begin position="61"/>
        <end position="84"/>
    </location>
</feature>